<reference evidence="1" key="2">
    <citation type="journal article" date="2015" name="Data Brief">
        <title>Shoot transcriptome of the giant reed, Arundo donax.</title>
        <authorList>
            <person name="Barrero R.A."/>
            <person name="Guerrero F.D."/>
            <person name="Moolhuijzen P."/>
            <person name="Goolsby J.A."/>
            <person name="Tidwell J."/>
            <person name="Bellgard S.E."/>
            <person name="Bellgard M.I."/>
        </authorList>
    </citation>
    <scope>NUCLEOTIDE SEQUENCE</scope>
    <source>
        <tissue evidence="1">Shoot tissue taken approximately 20 cm above the soil surface</tissue>
    </source>
</reference>
<dbReference type="AlphaFoldDB" id="A0A0A9F9J6"/>
<accession>A0A0A9F9J6</accession>
<evidence type="ECO:0000313" key="1">
    <source>
        <dbReference type="EMBL" id="JAE09690.1"/>
    </source>
</evidence>
<dbReference type="EMBL" id="GBRH01188206">
    <property type="protein sequence ID" value="JAE09690.1"/>
    <property type="molecule type" value="Transcribed_RNA"/>
</dbReference>
<protein>
    <submittedName>
        <fullName evidence="1">Uncharacterized protein</fullName>
    </submittedName>
</protein>
<organism evidence="1">
    <name type="scientific">Arundo donax</name>
    <name type="common">Giant reed</name>
    <name type="synonym">Donax arundinaceus</name>
    <dbReference type="NCBI Taxonomy" id="35708"/>
    <lineage>
        <taxon>Eukaryota</taxon>
        <taxon>Viridiplantae</taxon>
        <taxon>Streptophyta</taxon>
        <taxon>Embryophyta</taxon>
        <taxon>Tracheophyta</taxon>
        <taxon>Spermatophyta</taxon>
        <taxon>Magnoliopsida</taxon>
        <taxon>Liliopsida</taxon>
        <taxon>Poales</taxon>
        <taxon>Poaceae</taxon>
        <taxon>PACMAD clade</taxon>
        <taxon>Arundinoideae</taxon>
        <taxon>Arundineae</taxon>
        <taxon>Arundo</taxon>
    </lineage>
</organism>
<name>A0A0A9F9J6_ARUDO</name>
<reference evidence="1" key="1">
    <citation type="submission" date="2014-09" db="EMBL/GenBank/DDBJ databases">
        <authorList>
            <person name="Magalhaes I.L.F."/>
            <person name="Oliveira U."/>
            <person name="Santos F.R."/>
            <person name="Vidigal T.H.D.A."/>
            <person name="Brescovit A.D."/>
            <person name="Santos A.J."/>
        </authorList>
    </citation>
    <scope>NUCLEOTIDE SEQUENCE</scope>
    <source>
        <tissue evidence="1">Shoot tissue taken approximately 20 cm above the soil surface</tissue>
    </source>
</reference>
<proteinExistence type="predicted"/>
<sequence>MQANAQLHYQVRLWRQHSHHECSNAYVCKVWRCWGLKGDF</sequence>